<gene>
    <name evidence="2" type="ORF">AArc1_2652</name>
    <name evidence="3" type="ORF">AArcMg_0971</name>
</gene>
<evidence type="ECO:0000313" key="2">
    <source>
        <dbReference type="EMBL" id="AXR78965.1"/>
    </source>
</evidence>
<dbReference type="OrthoDB" id="191442at2157"/>
<dbReference type="KEGG" id="nag:AArcMg_0971"/>
<reference evidence="2" key="3">
    <citation type="journal article" date="2019" name="Int. J. Syst. Evol. Microbiol.">
        <title>Natronolimnobius sulfurireducens sp. nov. and Halalkaliarchaeum desulfuricum gen. nov., sp. nov., the first sulfur-respiring alkaliphilic haloarchaea from hypersaline alkaline lakes.</title>
        <authorList>
            <person name="Sorokin D.Y."/>
            <person name="Yakimov M."/>
            <person name="Messina E."/>
            <person name="Merkel A.Y."/>
            <person name="Bale N.J."/>
            <person name="Sinninghe Damste J.S."/>
        </authorList>
    </citation>
    <scope>NUCLEOTIDE SEQUENCE</scope>
    <source>
        <strain evidence="3">AArc-Mg</strain>
        <strain evidence="2">AArc1</strain>
    </source>
</reference>
<reference evidence="4" key="2">
    <citation type="submission" date="2018-02" db="EMBL/GenBank/DDBJ databases">
        <title>Phenotypic and genomic properties of facultatively anaerobic sulfur-reducing natronoarchaea from hypersaline soda lakes.</title>
        <authorList>
            <person name="Sorokin D.Y."/>
            <person name="Kublanov I.V."/>
            <person name="Roman P."/>
            <person name="Sinninghe Damste J.S."/>
            <person name="Golyshin P.N."/>
            <person name="Rojo D."/>
            <person name="Ciordia S."/>
            <person name="Mena M.D.C."/>
            <person name="Ferrer M."/>
            <person name="Messina E."/>
            <person name="Smedile F."/>
            <person name="La Spada G."/>
            <person name="La Cono V."/>
            <person name="Yakimov M.M."/>
        </authorList>
    </citation>
    <scope>NUCLEOTIDE SEQUENCE [LARGE SCALE GENOMIC DNA]</scope>
    <source>
        <strain evidence="4">AArc-Mg</strain>
    </source>
</reference>
<name>A0A346PHH0_9EURY</name>
<accession>A0A346PN94</accession>
<dbReference type="EMBL" id="CP027033">
    <property type="protein sequence ID" value="AXR80989.1"/>
    <property type="molecule type" value="Genomic_DNA"/>
</dbReference>
<dbReference type="KEGG" id="nan:AArc1_2652"/>
<protein>
    <recommendedName>
        <fullName evidence="1">RelE toxin-related domain-containing protein</fullName>
    </recommendedName>
</protein>
<evidence type="ECO:0000259" key="1">
    <source>
        <dbReference type="Pfam" id="PF26442"/>
    </source>
</evidence>
<evidence type="ECO:0000313" key="3">
    <source>
        <dbReference type="EMBL" id="AXR80989.1"/>
    </source>
</evidence>
<accession>A0A346PHH0</accession>
<evidence type="ECO:0000313" key="4">
    <source>
        <dbReference type="Proteomes" id="UP000258613"/>
    </source>
</evidence>
<feature type="domain" description="RelE toxin-related" evidence="1">
    <location>
        <begin position="21"/>
        <end position="86"/>
    </location>
</feature>
<evidence type="ECO:0000313" key="5">
    <source>
        <dbReference type="Proteomes" id="UP000258707"/>
    </source>
</evidence>
<dbReference type="InterPro" id="IPR058996">
    <property type="entry name" value="Toxin-rel_dom"/>
</dbReference>
<dbReference type="Pfam" id="PF26442">
    <property type="entry name" value="Halo_toxin"/>
    <property type="match status" value="1"/>
</dbReference>
<dbReference type="EMBL" id="CP024047">
    <property type="protein sequence ID" value="AXR78965.1"/>
    <property type="molecule type" value="Genomic_DNA"/>
</dbReference>
<reference evidence="5" key="1">
    <citation type="submission" date="2017-10" db="EMBL/GenBank/DDBJ databases">
        <title>Phenotypic and genomic properties of facultatively anaerobic sulfur-reducing natronoarchaea from hypersaline soda lakes.</title>
        <authorList>
            <person name="Sorokin D.Y."/>
            <person name="Kublanov I.V."/>
            <person name="Roman P."/>
            <person name="Sinninghe Damste J.S."/>
            <person name="Golyshin P.N."/>
            <person name="Rojo D."/>
            <person name="Ciordia S."/>
            <person name="Mena Md.C."/>
            <person name="Ferrer M."/>
            <person name="Messina E."/>
            <person name="Smedile F."/>
            <person name="La Spada G."/>
            <person name="La Cono V."/>
            <person name="Yakimov M.M."/>
        </authorList>
    </citation>
    <scope>NUCLEOTIDE SEQUENCE [LARGE SCALE GENOMIC DNA]</scope>
    <source>
        <strain evidence="5">AArc1</strain>
    </source>
</reference>
<dbReference type="GeneID" id="37641468"/>
<dbReference type="Proteomes" id="UP000258613">
    <property type="component" value="Chromosome"/>
</dbReference>
<proteinExistence type="predicted"/>
<organism evidence="2 5">
    <name type="scientific">Natrarchaeobaculum sulfurireducens</name>
    <dbReference type="NCBI Taxonomy" id="2044521"/>
    <lineage>
        <taxon>Archaea</taxon>
        <taxon>Methanobacteriati</taxon>
        <taxon>Methanobacteriota</taxon>
        <taxon>Stenosarchaea group</taxon>
        <taxon>Halobacteria</taxon>
        <taxon>Halobacteriales</taxon>
        <taxon>Natrialbaceae</taxon>
        <taxon>Natrarchaeobaculum</taxon>
    </lineage>
</organism>
<dbReference type="AlphaFoldDB" id="A0A346PHH0"/>
<sequence length="106" mass="12293">MSAATSGPEVKPTPSYEELHVDEHFYDRWAERSPRSQLNPSIAWLESIPVDYPSATPPADRTRYHEVTQLLLLATPEGRLVTCIRLEDRPDDEQRYIRDQIEVTDR</sequence>
<keyword evidence="4" id="KW-1185">Reference proteome</keyword>
<dbReference type="Proteomes" id="UP000258707">
    <property type="component" value="Chromosome"/>
</dbReference>
<dbReference type="RefSeq" id="WP_117364974.1">
    <property type="nucleotide sequence ID" value="NZ_CP024047.1"/>
</dbReference>